<evidence type="ECO:0000259" key="1">
    <source>
        <dbReference type="PROSITE" id="PS01124"/>
    </source>
</evidence>
<evidence type="ECO:0000313" key="3">
    <source>
        <dbReference type="Proteomes" id="UP000289856"/>
    </source>
</evidence>
<gene>
    <name evidence="2" type="ORF">KCTCHS21_14820</name>
</gene>
<dbReference type="GO" id="GO:0043565">
    <property type="term" value="F:sequence-specific DNA binding"/>
    <property type="evidence" value="ECO:0007669"/>
    <property type="project" value="InterPro"/>
</dbReference>
<dbReference type="InterPro" id="IPR018060">
    <property type="entry name" value="HTH_AraC"/>
</dbReference>
<keyword evidence="3" id="KW-1185">Reference proteome</keyword>
<protein>
    <recommendedName>
        <fullName evidence="1">HTH araC/xylS-type domain-containing protein</fullName>
    </recommendedName>
</protein>
<dbReference type="KEGG" id="cohn:KCTCHS21_14820"/>
<name>A0A3T1D1V2_9BACL</name>
<dbReference type="PROSITE" id="PS01124">
    <property type="entry name" value="HTH_ARAC_FAMILY_2"/>
    <property type="match status" value="1"/>
</dbReference>
<dbReference type="Gene3D" id="1.10.10.60">
    <property type="entry name" value="Homeodomain-like"/>
    <property type="match status" value="1"/>
</dbReference>
<organism evidence="2 3">
    <name type="scientific">Cohnella abietis</name>
    <dbReference type="NCBI Taxonomy" id="2507935"/>
    <lineage>
        <taxon>Bacteria</taxon>
        <taxon>Bacillati</taxon>
        <taxon>Bacillota</taxon>
        <taxon>Bacilli</taxon>
        <taxon>Bacillales</taxon>
        <taxon>Paenibacillaceae</taxon>
        <taxon>Cohnella</taxon>
    </lineage>
</organism>
<dbReference type="EMBL" id="AP019400">
    <property type="protein sequence ID" value="BBI32083.1"/>
    <property type="molecule type" value="Genomic_DNA"/>
</dbReference>
<dbReference type="GO" id="GO:0003700">
    <property type="term" value="F:DNA-binding transcription factor activity"/>
    <property type="evidence" value="ECO:0007669"/>
    <property type="project" value="InterPro"/>
</dbReference>
<dbReference type="Proteomes" id="UP000289856">
    <property type="component" value="Chromosome"/>
</dbReference>
<evidence type="ECO:0000313" key="2">
    <source>
        <dbReference type="EMBL" id="BBI32083.1"/>
    </source>
</evidence>
<proteinExistence type="predicted"/>
<accession>A0A3T1D1V2</accession>
<dbReference type="AlphaFoldDB" id="A0A3T1D1V2"/>
<sequence>MKDIAIGTLAGKFNKTPNYLNTLFHKRNGVTFVKYLTSTRLFMEHFKCYPSEIRERNG</sequence>
<reference evidence="2 3" key="1">
    <citation type="submission" date="2019-01" db="EMBL/GenBank/DDBJ databases">
        <title>Complete genome sequence of Cohnella hallensis HS21 isolated from Korean fir (Abies koreana) rhizospheric soil.</title>
        <authorList>
            <person name="Jiang L."/>
            <person name="Kang S.W."/>
            <person name="Kim S."/>
            <person name="Jung J."/>
            <person name="Kim C.Y."/>
            <person name="Kim D.H."/>
            <person name="Kim S.W."/>
            <person name="Lee J."/>
        </authorList>
    </citation>
    <scope>NUCLEOTIDE SEQUENCE [LARGE SCALE GENOMIC DNA]</scope>
    <source>
        <strain evidence="2 3">HS21</strain>
    </source>
</reference>
<feature type="domain" description="HTH araC/xylS-type" evidence="1">
    <location>
        <begin position="1"/>
        <end position="41"/>
    </location>
</feature>